<keyword evidence="1" id="KW-1133">Transmembrane helix</keyword>
<reference evidence="2 3" key="1">
    <citation type="submission" date="2016-11" db="EMBL/GenBank/DDBJ databases">
        <authorList>
            <person name="Jaros S."/>
            <person name="Januszkiewicz K."/>
            <person name="Wedrychowicz H."/>
        </authorList>
    </citation>
    <scope>NUCLEOTIDE SEQUENCE [LARGE SCALE GENOMIC DNA]</scope>
    <source>
        <strain evidence="2 3">DSM 24574</strain>
    </source>
</reference>
<organism evidence="2 3">
    <name type="scientific">Chryseolinea serpens</name>
    <dbReference type="NCBI Taxonomy" id="947013"/>
    <lineage>
        <taxon>Bacteria</taxon>
        <taxon>Pseudomonadati</taxon>
        <taxon>Bacteroidota</taxon>
        <taxon>Cytophagia</taxon>
        <taxon>Cytophagales</taxon>
        <taxon>Fulvivirgaceae</taxon>
        <taxon>Chryseolinea</taxon>
    </lineage>
</organism>
<gene>
    <name evidence="2" type="ORF">SAMN04488109_1919</name>
</gene>
<evidence type="ECO:0000313" key="3">
    <source>
        <dbReference type="Proteomes" id="UP000184212"/>
    </source>
</evidence>
<keyword evidence="1" id="KW-0812">Transmembrane</keyword>
<keyword evidence="3" id="KW-1185">Reference proteome</keyword>
<keyword evidence="1" id="KW-0472">Membrane</keyword>
<feature type="transmembrane region" description="Helical" evidence="1">
    <location>
        <begin position="7"/>
        <end position="27"/>
    </location>
</feature>
<evidence type="ECO:0000313" key="2">
    <source>
        <dbReference type="EMBL" id="SHG80409.1"/>
    </source>
</evidence>
<dbReference type="STRING" id="947013.SAMN04488109_1919"/>
<sequence>MAPARKYLSILFLFLMGLNTVGYYSFLVMVRNQLTSRVTEKLQSGYNEPGAQMIIKMPLSIPYGADSHEYEPIHGAISFEGTVYQLVKQRLYKDTLYVVCIRDYKTTEASNQIKDFSKSFASESKQPQSSGIKLVISSAKYCFAKANSIEPSNTGWAIDCTFAEVANRYHYDSNPPIFHPPKSVA</sequence>
<dbReference type="Proteomes" id="UP000184212">
    <property type="component" value="Unassembled WGS sequence"/>
</dbReference>
<evidence type="ECO:0000256" key="1">
    <source>
        <dbReference type="SAM" id="Phobius"/>
    </source>
</evidence>
<name>A0A1M5MU24_9BACT</name>
<dbReference type="AlphaFoldDB" id="A0A1M5MU24"/>
<dbReference type="EMBL" id="FQWQ01000001">
    <property type="protein sequence ID" value="SHG80409.1"/>
    <property type="molecule type" value="Genomic_DNA"/>
</dbReference>
<proteinExistence type="predicted"/>
<accession>A0A1M5MU24</accession>
<protein>
    <submittedName>
        <fullName evidence="2">Uncharacterized protein</fullName>
    </submittedName>
</protein>